<evidence type="ECO:0000259" key="9">
    <source>
        <dbReference type="Pfam" id="PF00590"/>
    </source>
</evidence>
<comment type="similarity">
    <text evidence="1 8">Belongs to the precorrin methyltransferase family.</text>
</comment>
<dbReference type="NCBIfam" id="NF004790">
    <property type="entry name" value="PRK06136.1"/>
    <property type="match status" value="1"/>
</dbReference>
<dbReference type="CDD" id="cd11642">
    <property type="entry name" value="SUMT"/>
    <property type="match status" value="1"/>
</dbReference>
<feature type="domain" description="Tetrapyrrole methylase" evidence="9">
    <location>
        <begin position="13"/>
        <end position="223"/>
    </location>
</feature>
<name>A0ABV8PTX7_9BACT</name>
<dbReference type="Proteomes" id="UP001595906">
    <property type="component" value="Unassembled WGS sequence"/>
</dbReference>
<keyword evidence="5" id="KW-0949">S-adenosyl-L-methionine</keyword>
<dbReference type="InterPro" id="IPR003043">
    <property type="entry name" value="Uropor_MeTrfase_CS"/>
</dbReference>
<evidence type="ECO:0000256" key="1">
    <source>
        <dbReference type="ARBA" id="ARBA00005879"/>
    </source>
</evidence>
<keyword evidence="4 8" id="KW-0808">Transferase</keyword>
<dbReference type="PROSITE" id="PS00840">
    <property type="entry name" value="SUMT_2"/>
    <property type="match status" value="1"/>
</dbReference>
<accession>A0ABV8PTX7</accession>
<evidence type="ECO:0000256" key="4">
    <source>
        <dbReference type="ARBA" id="ARBA00022679"/>
    </source>
</evidence>
<evidence type="ECO:0000313" key="10">
    <source>
        <dbReference type="EMBL" id="MFC4230705.1"/>
    </source>
</evidence>
<evidence type="ECO:0000256" key="6">
    <source>
        <dbReference type="ARBA" id="ARBA00023244"/>
    </source>
</evidence>
<evidence type="ECO:0000313" key="11">
    <source>
        <dbReference type="Proteomes" id="UP001595906"/>
    </source>
</evidence>
<dbReference type="EMBL" id="JBHSDC010000002">
    <property type="protein sequence ID" value="MFC4230705.1"/>
    <property type="molecule type" value="Genomic_DNA"/>
</dbReference>
<dbReference type="SUPFAM" id="SSF53790">
    <property type="entry name" value="Tetrapyrrole methylase"/>
    <property type="match status" value="1"/>
</dbReference>
<dbReference type="InterPro" id="IPR050161">
    <property type="entry name" value="Siro_Cobalamin_biosynth"/>
</dbReference>
<dbReference type="InterPro" id="IPR000878">
    <property type="entry name" value="4pyrrol_Mease"/>
</dbReference>
<dbReference type="InterPro" id="IPR006366">
    <property type="entry name" value="CobA/CysG_C"/>
</dbReference>
<dbReference type="Pfam" id="PF00590">
    <property type="entry name" value="TP_methylase"/>
    <property type="match status" value="1"/>
</dbReference>
<evidence type="ECO:0000256" key="8">
    <source>
        <dbReference type="RuleBase" id="RU003960"/>
    </source>
</evidence>
<reference evidence="11" key="1">
    <citation type="journal article" date="2019" name="Int. J. Syst. Evol. Microbiol.">
        <title>The Global Catalogue of Microorganisms (GCM) 10K type strain sequencing project: providing services to taxonomists for standard genome sequencing and annotation.</title>
        <authorList>
            <consortium name="The Broad Institute Genomics Platform"/>
            <consortium name="The Broad Institute Genome Sequencing Center for Infectious Disease"/>
            <person name="Wu L."/>
            <person name="Ma J."/>
        </authorList>
    </citation>
    <scope>NUCLEOTIDE SEQUENCE [LARGE SCALE GENOMIC DNA]</scope>
    <source>
        <strain evidence="11">CECT 8010</strain>
    </source>
</reference>
<dbReference type="GO" id="GO:0032259">
    <property type="term" value="P:methylation"/>
    <property type="evidence" value="ECO:0007669"/>
    <property type="project" value="UniProtKB-KW"/>
</dbReference>
<dbReference type="EC" id="2.1.1.107" evidence="2"/>
<keyword evidence="3 8" id="KW-0489">Methyltransferase</keyword>
<dbReference type="InterPro" id="IPR014776">
    <property type="entry name" value="4pyrrole_Mease_sub2"/>
</dbReference>
<protein>
    <recommendedName>
        <fullName evidence="2">uroporphyrinogen-III C-methyltransferase</fullName>
        <ecNumber evidence="2">2.1.1.107</ecNumber>
    </recommendedName>
</protein>
<evidence type="ECO:0000256" key="7">
    <source>
        <dbReference type="ARBA" id="ARBA00025705"/>
    </source>
</evidence>
<evidence type="ECO:0000256" key="2">
    <source>
        <dbReference type="ARBA" id="ARBA00012162"/>
    </source>
</evidence>
<comment type="pathway">
    <text evidence="7">Porphyrin-containing compound metabolism; siroheme biosynthesis; precorrin-2 from uroporphyrinogen III: step 1/1.</text>
</comment>
<keyword evidence="6" id="KW-0627">Porphyrin biosynthesis</keyword>
<proteinExistence type="inferred from homology"/>
<keyword evidence="11" id="KW-1185">Reference proteome</keyword>
<dbReference type="GO" id="GO:0004851">
    <property type="term" value="F:uroporphyrin-III C-methyltransferase activity"/>
    <property type="evidence" value="ECO:0007669"/>
    <property type="project" value="UniProtKB-EC"/>
</dbReference>
<comment type="caution">
    <text evidence="10">The sequence shown here is derived from an EMBL/GenBank/DDBJ whole genome shotgun (WGS) entry which is preliminary data.</text>
</comment>
<dbReference type="Gene3D" id="3.40.1010.10">
    <property type="entry name" value="Cobalt-precorrin-4 Transmethylase, Domain 1"/>
    <property type="match status" value="1"/>
</dbReference>
<gene>
    <name evidence="10" type="primary">cobA</name>
    <name evidence="10" type="ORF">ACFOW1_02310</name>
</gene>
<dbReference type="InterPro" id="IPR014777">
    <property type="entry name" value="4pyrrole_Mease_sub1"/>
</dbReference>
<evidence type="ECO:0000256" key="5">
    <source>
        <dbReference type="ARBA" id="ARBA00022691"/>
    </source>
</evidence>
<evidence type="ECO:0000256" key="3">
    <source>
        <dbReference type="ARBA" id="ARBA00022603"/>
    </source>
</evidence>
<dbReference type="Gene3D" id="3.30.950.10">
    <property type="entry name" value="Methyltransferase, Cobalt-precorrin-4 Transmethylase, Domain 2"/>
    <property type="match status" value="1"/>
</dbReference>
<dbReference type="PANTHER" id="PTHR45790:SF3">
    <property type="entry name" value="S-ADENOSYL-L-METHIONINE-DEPENDENT UROPORPHYRINOGEN III METHYLTRANSFERASE, CHLOROPLASTIC"/>
    <property type="match status" value="1"/>
</dbReference>
<organism evidence="10 11">
    <name type="scientific">Parasediminibacterium paludis</name>
    <dbReference type="NCBI Taxonomy" id="908966"/>
    <lineage>
        <taxon>Bacteria</taxon>
        <taxon>Pseudomonadati</taxon>
        <taxon>Bacteroidota</taxon>
        <taxon>Chitinophagia</taxon>
        <taxon>Chitinophagales</taxon>
        <taxon>Chitinophagaceae</taxon>
        <taxon>Parasediminibacterium</taxon>
    </lineage>
</organism>
<dbReference type="PANTHER" id="PTHR45790">
    <property type="entry name" value="SIROHEME SYNTHASE-RELATED"/>
    <property type="match status" value="1"/>
</dbReference>
<dbReference type="NCBIfam" id="TIGR01469">
    <property type="entry name" value="cobA_cysG_Cterm"/>
    <property type="match status" value="1"/>
</dbReference>
<dbReference type="RefSeq" id="WP_379012060.1">
    <property type="nucleotide sequence ID" value="NZ_JBHSDC010000002.1"/>
</dbReference>
<sequence length="269" mass="29451">MQASNNISTNGYVVIAGAGPGDADLITIKLQKQLAIADVIISDRLVNPDIISNNASKDVEVFIAGKQAYNDASYTQDEINALIVTHATKGKRVLRLKGGDVAFFSNVLDELYTLLDKDIPFEIIPGITAAAGASAYAGMPLTARGFAQGVQWITFNPSTNYRPEKWRYLAATEDTLVFYMASKNVGYLAELLTRYAPKKNTPIAVIEQATTPYQKVSISTLQKCAADFKDIQFSSPSLVIVGEVVSLHRQFKWFETTARNGSIFKELVK</sequence>
<dbReference type="InterPro" id="IPR035996">
    <property type="entry name" value="4pyrrol_Methylase_sf"/>
</dbReference>